<evidence type="ECO:0000256" key="6">
    <source>
        <dbReference type="NCBIfam" id="TIGR00838"/>
    </source>
</evidence>
<organism evidence="9 10">
    <name type="scientific">Siminovitchia terrae</name>
    <name type="common">Bacillus terrae</name>
    <dbReference type="NCBI Taxonomy" id="1914933"/>
    <lineage>
        <taxon>Bacteria</taxon>
        <taxon>Bacillati</taxon>
        <taxon>Bacillota</taxon>
        <taxon>Bacilli</taxon>
        <taxon>Bacillales</taxon>
        <taxon>Bacillaceae</taxon>
        <taxon>Siminovitchia</taxon>
    </lineage>
</organism>
<dbReference type="Gene3D" id="1.10.40.30">
    <property type="entry name" value="Fumarase/aspartase (C-terminal domain)"/>
    <property type="match status" value="1"/>
</dbReference>
<dbReference type="OrthoDB" id="9769623at2"/>
<dbReference type="AlphaFoldDB" id="A0A429X844"/>
<dbReference type="Gene3D" id="1.20.200.10">
    <property type="entry name" value="Fumarase/aspartase (Central domain)"/>
    <property type="match status" value="1"/>
</dbReference>
<dbReference type="GO" id="GO:0005829">
    <property type="term" value="C:cytosol"/>
    <property type="evidence" value="ECO:0007669"/>
    <property type="project" value="TreeGrafter"/>
</dbReference>
<dbReference type="GO" id="GO:0004056">
    <property type="term" value="F:argininosuccinate lyase activity"/>
    <property type="evidence" value="ECO:0007669"/>
    <property type="project" value="UniProtKB-UniRule"/>
</dbReference>
<evidence type="ECO:0000259" key="8">
    <source>
        <dbReference type="Pfam" id="PF14698"/>
    </source>
</evidence>
<dbReference type="Proteomes" id="UP000287296">
    <property type="component" value="Unassembled WGS sequence"/>
</dbReference>
<evidence type="ECO:0000256" key="3">
    <source>
        <dbReference type="ARBA" id="ARBA00022571"/>
    </source>
</evidence>
<keyword evidence="3" id="KW-0055">Arginine biosynthesis</keyword>
<dbReference type="RefSeq" id="WP_120115593.1">
    <property type="nucleotide sequence ID" value="NZ_QYTW02000010.1"/>
</dbReference>
<evidence type="ECO:0000256" key="5">
    <source>
        <dbReference type="ARBA" id="ARBA00023239"/>
    </source>
</evidence>
<dbReference type="Gene3D" id="1.10.275.10">
    <property type="entry name" value="Fumarase/aspartase (N-terminal domain)"/>
    <property type="match status" value="1"/>
</dbReference>
<dbReference type="PANTHER" id="PTHR43814:SF1">
    <property type="entry name" value="ARGININOSUCCINATE LYASE"/>
    <property type="match status" value="1"/>
</dbReference>
<evidence type="ECO:0000256" key="4">
    <source>
        <dbReference type="ARBA" id="ARBA00022605"/>
    </source>
</evidence>
<reference evidence="9 10" key="1">
    <citation type="submission" date="2018-12" db="EMBL/GenBank/DDBJ databases">
        <authorList>
            <person name="Sun L."/>
            <person name="Chen Z."/>
        </authorList>
    </citation>
    <scope>NUCLEOTIDE SEQUENCE [LARGE SCALE GENOMIC DNA]</scope>
    <source>
        <strain evidence="9 10">LMG 29736</strain>
    </source>
</reference>
<sequence>MRERLFSELPEKVIRYLFEPAIENEVERSFKNMMDVNKAHLTMLMSEGIVSETAGHTIMQALIEIQDAGVEHLKVDHQLEDLYFTIEQGLIDRVGIEVAGQLCIGRSRDDLDAAVIRMNSRDRLQKVCKLLLKLRSILIELADDYCDIDISGYIHIQSLEPITLGHYFSATLHALERDFTRIRKALQQSNVSPLGLGGMAGTAFSINREQAARLLGFTDTMKNSLDGIASRDYILESLSAMNIFMSHINRLSYDLYMLSRNEYGIVEFGDSNAATSNTMSQKKRLITAEHVKAKSSHVLAAVVSATSCMSNIPYGHCPDLAGESTKYFWGALNEVEAAVELLLENIQTLAFKEPEMLERASDHFSIVTELTDLLVGEARISIRRAHQLIGHLINYIFQHQMSFKQLDAKLIEQLSIEMFGKRISVPQEKIKSALHSVTKVEAKKVQSGPVSQEVKNQLERLKHNLSQDENWLNQQVQKNHWSKDKLRTDLRQAP</sequence>
<dbReference type="InterPro" id="IPR029419">
    <property type="entry name" value="Arg_succ_lyase_C"/>
</dbReference>
<feature type="domain" description="Fumarate lyase N-terminal" evidence="7">
    <location>
        <begin position="44"/>
        <end position="298"/>
    </location>
</feature>
<dbReference type="GO" id="GO:0042450">
    <property type="term" value="P:L-arginine biosynthetic process via ornithine"/>
    <property type="evidence" value="ECO:0007669"/>
    <property type="project" value="UniProtKB-UniRule"/>
</dbReference>
<evidence type="ECO:0000313" key="10">
    <source>
        <dbReference type="Proteomes" id="UP000287296"/>
    </source>
</evidence>
<dbReference type="PRINTS" id="PR00149">
    <property type="entry name" value="FUMRATELYASE"/>
</dbReference>
<dbReference type="SUPFAM" id="SSF48557">
    <property type="entry name" value="L-aspartase-like"/>
    <property type="match status" value="1"/>
</dbReference>
<name>A0A429X844_SIMTE</name>
<accession>A0A429X844</accession>
<dbReference type="UniPathway" id="UPA00068">
    <property type="reaction ID" value="UER00114"/>
</dbReference>
<dbReference type="InterPro" id="IPR000362">
    <property type="entry name" value="Fumarate_lyase_fam"/>
</dbReference>
<dbReference type="InterPro" id="IPR022761">
    <property type="entry name" value="Fumarate_lyase_N"/>
</dbReference>
<dbReference type="PANTHER" id="PTHR43814">
    <property type="entry name" value="ARGININOSUCCINATE LYASE"/>
    <property type="match status" value="1"/>
</dbReference>
<protein>
    <recommendedName>
        <fullName evidence="2 6">Argininosuccinate lyase</fullName>
        <ecNumber evidence="2 6">4.3.2.1</ecNumber>
    </recommendedName>
</protein>
<dbReference type="InterPro" id="IPR009049">
    <property type="entry name" value="Argininosuccinate_lyase"/>
</dbReference>
<dbReference type="InterPro" id="IPR008948">
    <property type="entry name" value="L-Aspartase-like"/>
</dbReference>
<dbReference type="Pfam" id="PF14698">
    <property type="entry name" value="ASL_C2"/>
    <property type="match status" value="1"/>
</dbReference>
<evidence type="ECO:0000313" key="9">
    <source>
        <dbReference type="EMBL" id="RST59546.1"/>
    </source>
</evidence>
<proteinExistence type="predicted"/>
<dbReference type="EC" id="4.3.2.1" evidence="2 6"/>
<keyword evidence="5 9" id="KW-0456">Lyase</keyword>
<dbReference type="NCBIfam" id="TIGR00838">
    <property type="entry name" value="argH"/>
    <property type="match status" value="1"/>
</dbReference>
<dbReference type="EMBL" id="QYTW02000010">
    <property type="protein sequence ID" value="RST59546.1"/>
    <property type="molecule type" value="Genomic_DNA"/>
</dbReference>
<gene>
    <name evidence="9" type="primary">argH</name>
    <name evidence="9" type="ORF">D5F11_012030</name>
</gene>
<comment type="pathway">
    <text evidence="1">Amino-acid biosynthesis; L-arginine biosynthesis; L-arginine from L-ornithine and carbamoyl phosphate: step 3/3.</text>
</comment>
<dbReference type="Pfam" id="PF00206">
    <property type="entry name" value="Lyase_1"/>
    <property type="match status" value="1"/>
</dbReference>
<evidence type="ECO:0000256" key="2">
    <source>
        <dbReference type="ARBA" id="ARBA00012338"/>
    </source>
</evidence>
<evidence type="ECO:0000256" key="1">
    <source>
        <dbReference type="ARBA" id="ARBA00004941"/>
    </source>
</evidence>
<evidence type="ECO:0000259" key="7">
    <source>
        <dbReference type="Pfam" id="PF00206"/>
    </source>
</evidence>
<feature type="domain" description="Argininosuccinate lyase C-terminal" evidence="8">
    <location>
        <begin position="364"/>
        <end position="428"/>
    </location>
</feature>
<keyword evidence="4" id="KW-0028">Amino-acid biosynthesis</keyword>
<dbReference type="PRINTS" id="PR00145">
    <property type="entry name" value="ARGSUCLYASE"/>
</dbReference>
<dbReference type="InterPro" id="IPR024083">
    <property type="entry name" value="Fumarase/histidase_N"/>
</dbReference>
<comment type="caution">
    <text evidence="9">The sequence shown here is derived from an EMBL/GenBank/DDBJ whole genome shotgun (WGS) entry which is preliminary data.</text>
</comment>